<comment type="subcellular location">
    <subcellularLocation>
        <location evidence="1">Membrane</location>
    </subcellularLocation>
    <subcellularLocation>
        <location evidence="2">Secreted</location>
    </subcellularLocation>
</comment>
<dbReference type="GO" id="GO:0090729">
    <property type="term" value="F:toxin activity"/>
    <property type="evidence" value="ECO:0007669"/>
    <property type="project" value="UniProtKB-KW"/>
</dbReference>
<keyword evidence="6" id="KW-0843">Virulence</keyword>
<dbReference type="Gene3D" id="2.150.10.10">
    <property type="entry name" value="Serralysin-like metalloprotease, C-terminal"/>
    <property type="match status" value="12"/>
</dbReference>
<keyword evidence="7" id="KW-0472">Membrane</keyword>
<dbReference type="PRINTS" id="PR00313">
    <property type="entry name" value="CABNDNGRPT"/>
</dbReference>
<evidence type="ECO:0000256" key="1">
    <source>
        <dbReference type="ARBA" id="ARBA00004370"/>
    </source>
</evidence>
<evidence type="ECO:0000256" key="6">
    <source>
        <dbReference type="ARBA" id="ARBA00023026"/>
    </source>
</evidence>
<keyword evidence="5" id="KW-0677">Repeat</keyword>
<sequence length="1353" mass="133918">MTDYAGGPENNNWTITPADGTSSINGGGGTDSLTIDWSTSDGYYQAGSWSGPASSGYTYDYGYGYSIGFSNIEQLTVKFGSGDSEFSIGNNAVISLDGGAGSDYFRGNFSDATANISLTLNETAGTTSTITGQGSTLRNVERLDITTGSGNDSLTGGSLNDSFNAGSGTNTINGGAGNDSITSTGTDTVNGGADYDYWYGNYGSRTTALNVTQSGSVYTLSNGGSVSNVEYLQLTTGSGNDSFSVVTSGNFYAGTGTDSITVDWSGSDGYSQTGYYYGPDSALSTYDYGYAYNVTGYGIDGATVKFGSGEGEFSIDTDGIVAFDGGAGNDYFHGDFSDATANISLTLNETAGATSTITGQGSTLRNVERLDISTGSGNDSLTGGSLNDRLIGGAGNDLIDGGAGDDYLIGGDGTDTLSFASSANAITFSLALHQDASNDVGNGNDYVSGFESLTGSAFADTLSGDTGANVLDGGAGADTLVGGAGNDIYIVDNAGDVVTEAASAGTDEARTTLASYTLSSNVEKLTGLLTTGQTLTGNSLANTINGGAGNDTLDGGTGADTLVGGAGNDIYIVDNIGDVVTEAASAGTDEARTTLASYTLGANVEKLTGLLTTGQTLTGNSLANTINGGTGNDTLDGGTGADTLVGGAGNDIYIVDNSGDVVTEAASAGTDEARTTLASYTLSSNVEKLTGLLTTGQTLTGNSLSNTINGGAGNDTLDGGTGADTLVGGAGNDIYIVDNIGDVVTEAASAGTDDARTTLASYTLGANVEKLTGLLTTGQTLTGNSLANTINGGTGNDTLDGGTGADTLVGGAGNDIYIVDNAGDVVTEAASAGTDEARTTLASYTLSSNVEKLTGLLTTGQTLTGNSLANTINGGTGNDTLDGGTGADTLVGGAGNDIYIVDNAGDVVTEAASAGTDEARTTLASYTLSSNVEKLTGLLTTGQTLTGNSLANTINGGTGNDTLDGGTGADTLAGGAGADQLFGGAGFDAADYSSSTGVTVSLDASLVATGDAAGDAFSSIEALYGSLTGADRLRGNAANNFLVGGGGNDTLEGMDGDDILAGGAGGDSLFGGAGLDVADYRTSSGVTVSLDGSLVRTGDAVGDGFSSIEGFYGSLTGADRLRGNAANNILVGNGGNDTLEGMDGNDVLEGGAGADAHIGGVGMDAASYRSSLTGVTVSLDNTLVKTGDAVGDTFSGIESLYGSLTGNDHLRGNAGNNAFEGGGGDDLMEGGLGNDWLLGGDGLDIMTGGGGQDTFLFTTPIGPSSIDTITDFSPVDDTIRLENDIFTGLPLGLLRANAFTIGTAATDTLDRIIYNADTGALYFDVDGSGAAAAVQFASLTPHLAMTAGDFLVI</sequence>
<dbReference type="Pfam" id="PF00353">
    <property type="entry name" value="HemolysinCabind"/>
    <property type="match status" value="12"/>
</dbReference>
<feature type="compositionally biased region" description="Polar residues" evidence="8">
    <location>
        <begin position="9"/>
        <end position="24"/>
    </location>
</feature>
<dbReference type="RefSeq" id="WP_159367836.1">
    <property type="nucleotide sequence ID" value="NZ_CP047218.1"/>
</dbReference>
<evidence type="ECO:0000256" key="5">
    <source>
        <dbReference type="ARBA" id="ARBA00022737"/>
    </source>
</evidence>
<organism evidence="9 10">
    <name type="scientific">Sphingobium yanoikuyae</name>
    <name type="common">Sphingomonas yanoikuyae</name>
    <dbReference type="NCBI Taxonomy" id="13690"/>
    <lineage>
        <taxon>Bacteria</taxon>
        <taxon>Pseudomonadati</taxon>
        <taxon>Pseudomonadota</taxon>
        <taxon>Alphaproteobacteria</taxon>
        <taxon>Sphingomonadales</taxon>
        <taxon>Sphingomonadaceae</taxon>
        <taxon>Sphingobium</taxon>
    </lineage>
</organism>
<keyword evidence="4" id="KW-0800">Toxin</keyword>
<keyword evidence="3" id="KW-0964">Secreted</keyword>
<dbReference type="GO" id="GO:0016020">
    <property type="term" value="C:membrane"/>
    <property type="evidence" value="ECO:0007669"/>
    <property type="project" value="UniProtKB-SubCell"/>
</dbReference>
<evidence type="ECO:0000256" key="7">
    <source>
        <dbReference type="ARBA" id="ARBA00023136"/>
    </source>
</evidence>
<dbReference type="PANTHER" id="PTHR38340">
    <property type="entry name" value="S-LAYER PROTEIN"/>
    <property type="match status" value="1"/>
</dbReference>
<dbReference type="SUPFAM" id="SSF51120">
    <property type="entry name" value="beta-Roll"/>
    <property type="match status" value="12"/>
</dbReference>
<dbReference type="GO" id="GO:0005509">
    <property type="term" value="F:calcium ion binding"/>
    <property type="evidence" value="ECO:0007669"/>
    <property type="project" value="InterPro"/>
</dbReference>
<dbReference type="InterPro" id="IPR011049">
    <property type="entry name" value="Serralysin-like_metalloprot_C"/>
</dbReference>
<accession>A0A6P1GQP5</accession>
<dbReference type="PRINTS" id="PR01488">
    <property type="entry name" value="RTXTOXINA"/>
</dbReference>
<dbReference type="Proteomes" id="UP000464086">
    <property type="component" value="Chromosome"/>
</dbReference>
<dbReference type="GO" id="GO:0005576">
    <property type="term" value="C:extracellular region"/>
    <property type="evidence" value="ECO:0007669"/>
    <property type="project" value="UniProtKB-SubCell"/>
</dbReference>
<protein>
    <submittedName>
        <fullName evidence="9">Rhizobiocin</fullName>
    </submittedName>
</protein>
<dbReference type="EMBL" id="CP047218">
    <property type="protein sequence ID" value="QHD69761.1"/>
    <property type="molecule type" value="Genomic_DNA"/>
</dbReference>
<dbReference type="InterPro" id="IPR003995">
    <property type="entry name" value="RTX_toxin_determinant-A"/>
</dbReference>
<evidence type="ECO:0000256" key="4">
    <source>
        <dbReference type="ARBA" id="ARBA00022656"/>
    </source>
</evidence>
<proteinExistence type="predicted"/>
<feature type="region of interest" description="Disordered" evidence="8">
    <location>
        <begin position="1"/>
        <end position="27"/>
    </location>
</feature>
<gene>
    <name evidence="9" type="ORF">GS397_23860</name>
</gene>
<dbReference type="PANTHER" id="PTHR38340:SF1">
    <property type="entry name" value="S-LAYER PROTEIN"/>
    <property type="match status" value="1"/>
</dbReference>
<evidence type="ECO:0000256" key="3">
    <source>
        <dbReference type="ARBA" id="ARBA00022525"/>
    </source>
</evidence>
<evidence type="ECO:0000313" key="10">
    <source>
        <dbReference type="Proteomes" id="UP000464086"/>
    </source>
</evidence>
<evidence type="ECO:0000313" key="9">
    <source>
        <dbReference type="EMBL" id="QHD69761.1"/>
    </source>
</evidence>
<name>A0A6P1GQP5_SPHYA</name>
<evidence type="ECO:0000256" key="2">
    <source>
        <dbReference type="ARBA" id="ARBA00004613"/>
    </source>
</evidence>
<dbReference type="InterPro" id="IPR050557">
    <property type="entry name" value="RTX_toxin/Mannuronan_C5-epim"/>
</dbReference>
<reference evidence="9 10" key="1">
    <citation type="submission" date="2019-12" db="EMBL/GenBank/DDBJ databases">
        <title>Functional and genomic insights into the Sphingobium yanoikuyae YC-JY1, a bacterium efficiently degrading bisphenol A.</title>
        <authorList>
            <person name="Jia Y."/>
            <person name="Li X."/>
            <person name="Wang J."/>
            <person name="Eltoukhy A."/>
            <person name="Lamraoui I."/>
            <person name="Yan Y."/>
        </authorList>
    </citation>
    <scope>NUCLEOTIDE SEQUENCE [LARGE SCALE GENOMIC DNA]</scope>
    <source>
        <strain evidence="9 10">YC-JY1</strain>
    </source>
</reference>
<dbReference type="InterPro" id="IPR001343">
    <property type="entry name" value="Hemolysn_Ca-bd"/>
</dbReference>
<dbReference type="InterPro" id="IPR018511">
    <property type="entry name" value="Hemolysin-typ_Ca-bd_CS"/>
</dbReference>
<dbReference type="PROSITE" id="PS00330">
    <property type="entry name" value="HEMOLYSIN_CALCIUM"/>
    <property type="match status" value="8"/>
</dbReference>
<evidence type="ECO:0000256" key="8">
    <source>
        <dbReference type="SAM" id="MobiDB-lite"/>
    </source>
</evidence>